<reference evidence="2" key="1">
    <citation type="journal article" date="2014" name="Proc. Natl. Acad. Sci. U.S.A.">
        <title>Extensive sampling of basidiomycete genomes demonstrates inadequacy of the white-rot/brown-rot paradigm for wood decay fungi.</title>
        <authorList>
            <person name="Riley R."/>
            <person name="Salamov A.A."/>
            <person name="Brown D.W."/>
            <person name="Nagy L.G."/>
            <person name="Floudas D."/>
            <person name="Held B.W."/>
            <person name="Levasseur A."/>
            <person name="Lombard V."/>
            <person name="Morin E."/>
            <person name="Otillar R."/>
            <person name="Lindquist E.A."/>
            <person name="Sun H."/>
            <person name="LaButti K.M."/>
            <person name="Schmutz J."/>
            <person name="Jabbour D."/>
            <person name="Luo H."/>
            <person name="Baker S.E."/>
            <person name="Pisabarro A.G."/>
            <person name="Walton J.D."/>
            <person name="Blanchette R.A."/>
            <person name="Henrissat B."/>
            <person name="Martin F."/>
            <person name="Cullen D."/>
            <person name="Hibbett D.S."/>
            <person name="Grigoriev I.V."/>
        </authorList>
    </citation>
    <scope>NUCLEOTIDE SEQUENCE [LARGE SCALE GENOMIC DNA]</scope>
    <source>
        <strain evidence="2">FD-172 SS1</strain>
    </source>
</reference>
<dbReference type="Proteomes" id="UP000027195">
    <property type="component" value="Unassembled WGS sequence"/>
</dbReference>
<dbReference type="AlphaFoldDB" id="A0A067MG60"/>
<dbReference type="HOGENOM" id="CLU_1562639_0_0_1"/>
<evidence type="ECO:0000313" key="1">
    <source>
        <dbReference type="EMBL" id="KDQ10837.1"/>
    </source>
</evidence>
<gene>
    <name evidence="1" type="ORF">BOTBODRAFT_474544</name>
</gene>
<protein>
    <submittedName>
        <fullName evidence="1">Uncharacterized protein</fullName>
    </submittedName>
</protein>
<evidence type="ECO:0000313" key="2">
    <source>
        <dbReference type="Proteomes" id="UP000027195"/>
    </source>
</evidence>
<dbReference type="EMBL" id="KL198064">
    <property type="protein sequence ID" value="KDQ10837.1"/>
    <property type="molecule type" value="Genomic_DNA"/>
</dbReference>
<sequence>MSMHIADKLRSCHCWSWRSRRGAHPQLAEVYRSSMRGCSVFCKVTTYRLKLIRRRHHVSPALSLPEAVFADYYHTRDNTSLGIPIERAGSIGAPAASIRSPGLCRTWPGFVYSPVRLCFLGGLNSSAPPSRPIAALIPSGGSLPTHYTRLTYRLCRKKRSWLSDIRICASV</sequence>
<name>A0A067MG60_BOTB1</name>
<keyword evidence="2" id="KW-1185">Reference proteome</keyword>
<dbReference type="InParanoid" id="A0A067MG60"/>
<organism evidence="1 2">
    <name type="scientific">Botryobasidium botryosum (strain FD-172 SS1)</name>
    <dbReference type="NCBI Taxonomy" id="930990"/>
    <lineage>
        <taxon>Eukaryota</taxon>
        <taxon>Fungi</taxon>
        <taxon>Dikarya</taxon>
        <taxon>Basidiomycota</taxon>
        <taxon>Agaricomycotina</taxon>
        <taxon>Agaricomycetes</taxon>
        <taxon>Cantharellales</taxon>
        <taxon>Botryobasidiaceae</taxon>
        <taxon>Botryobasidium</taxon>
    </lineage>
</organism>
<accession>A0A067MG60</accession>
<proteinExistence type="predicted"/>